<feature type="compositionally biased region" description="Basic residues" evidence="1">
    <location>
        <begin position="32"/>
        <end position="49"/>
    </location>
</feature>
<comment type="caution">
    <text evidence="2">The sequence shown here is derived from an EMBL/GenBank/DDBJ whole genome shotgun (WGS) entry which is preliminary data.</text>
</comment>
<feature type="region of interest" description="Disordered" evidence="1">
    <location>
        <begin position="1"/>
        <end position="159"/>
    </location>
</feature>
<organism evidence="2 3">
    <name type="scientific">Panicum virgatum</name>
    <name type="common">Blackwell switchgrass</name>
    <dbReference type="NCBI Taxonomy" id="38727"/>
    <lineage>
        <taxon>Eukaryota</taxon>
        <taxon>Viridiplantae</taxon>
        <taxon>Streptophyta</taxon>
        <taxon>Embryophyta</taxon>
        <taxon>Tracheophyta</taxon>
        <taxon>Spermatophyta</taxon>
        <taxon>Magnoliopsida</taxon>
        <taxon>Liliopsida</taxon>
        <taxon>Poales</taxon>
        <taxon>Poaceae</taxon>
        <taxon>PACMAD clade</taxon>
        <taxon>Panicoideae</taxon>
        <taxon>Panicodae</taxon>
        <taxon>Paniceae</taxon>
        <taxon>Panicinae</taxon>
        <taxon>Panicum</taxon>
        <taxon>Panicum sect. Hiantes</taxon>
    </lineage>
</organism>
<dbReference type="Proteomes" id="UP000823388">
    <property type="component" value="Chromosome 3N"/>
</dbReference>
<feature type="compositionally biased region" description="Basic residues" evidence="1">
    <location>
        <begin position="236"/>
        <end position="259"/>
    </location>
</feature>
<feature type="compositionally biased region" description="Pro residues" evidence="1">
    <location>
        <begin position="103"/>
        <end position="120"/>
    </location>
</feature>
<gene>
    <name evidence="2" type="ORF">PVAP13_3NG266302</name>
</gene>
<dbReference type="AlphaFoldDB" id="A0A8T0UNM5"/>
<evidence type="ECO:0000256" key="1">
    <source>
        <dbReference type="SAM" id="MobiDB-lite"/>
    </source>
</evidence>
<name>A0A8T0UNM5_PANVG</name>
<proteinExistence type="predicted"/>
<feature type="region of interest" description="Disordered" evidence="1">
    <location>
        <begin position="179"/>
        <end position="212"/>
    </location>
</feature>
<feature type="compositionally biased region" description="Low complexity" evidence="1">
    <location>
        <begin position="121"/>
        <end position="131"/>
    </location>
</feature>
<dbReference type="EMBL" id="CM029042">
    <property type="protein sequence ID" value="KAG2622423.1"/>
    <property type="molecule type" value="Genomic_DNA"/>
</dbReference>
<feature type="compositionally biased region" description="Basic residues" evidence="1">
    <location>
        <begin position="57"/>
        <end position="74"/>
    </location>
</feature>
<keyword evidence="3" id="KW-1185">Reference proteome</keyword>
<evidence type="ECO:0000313" key="3">
    <source>
        <dbReference type="Proteomes" id="UP000823388"/>
    </source>
</evidence>
<protein>
    <submittedName>
        <fullName evidence="2">Uncharacterized protein</fullName>
    </submittedName>
</protein>
<reference evidence="2" key="1">
    <citation type="submission" date="2020-05" db="EMBL/GenBank/DDBJ databases">
        <title>WGS assembly of Panicum virgatum.</title>
        <authorList>
            <person name="Lovell J.T."/>
            <person name="Jenkins J."/>
            <person name="Shu S."/>
            <person name="Juenger T.E."/>
            <person name="Schmutz J."/>
        </authorList>
    </citation>
    <scope>NUCLEOTIDE SEQUENCE</scope>
    <source>
        <strain evidence="2">AP13</strain>
    </source>
</reference>
<sequence>MPQAASRNNAAHPPQRPPPREGSTPTPTPRAGTRRNRRHTRPHASHRGRHCGECRTPRTRHHALRRGRRHRIHGARTPVTLPSAEKTAPDAGPPPSITDHARPPPMAADPPHARPPPMAADPPMGVADPAMGTMDPAAKSPEEPRRPASPTAARTGKHPRCAAPLVAKLAVAAISHLHPGTSAASPRCGSSLGAHATSTSIAGRGPPLDPRAARRVPVATLLGSRADFQQLPPATARKRGGGRGWRRRRLGRRPSRPSRGRQGGSHVKLAELDYWYLVPS</sequence>
<accession>A0A8T0UNM5</accession>
<feature type="region of interest" description="Disordered" evidence="1">
    <location>
        <begin position="224"/>
        <end position="265"/>
    </location>
</feature>
<evidence type="ECO:0000313" key="2">
    <source>
        <dbReference type="EMBL" id="KAG2622423.1"/>
    </source>
</evidence>